<evidence type="ECO:0000256" key="3">
    <source>
        <dbReference type="SAM" id="MobiDB-lite"/>
    </source>
</evidence>
<reference evidence="4" key="2">
    <citation type="submission" date="2025-05" db="UniProtKB">
        <authorList>
            <consortium name="EnsemblMetazoa"/>
        </authorList>
    </citation>
    <scope>IDENTIFICATION</scope>
    <source>
        <strain evidence="4">Foshan</strain>
    </source>
</reference>
<evidence type="ECO:0000313" key="4">
    <source>
        <dbReference type="EnsemblMetazoa" id="AALFPA23_002473.P2329"/>
    </source>
</evidence>
<dbReference type="Proteomes" id="UP000069940">
    <property type="component" value="Unassembled WGS sequence"/>
</dbReference>
<accession>A0ABM1XSP1</accession>
<evidence type="ECO:0000256" key="1">
    <source>
        <dbReference type="ARBA" id="ARBA00009947"/>
    </source>
</evidence>
<feature type="region of interest" description="Disordered" evidence="3">
    <location>
        <begin position="291"/>
        <end position="326"/>
    </location>
</feature>
<dbReference type="Pfam" id="PF00956">
    <property type="entry name" value="NAP"/>
    <property type="match status" value="1"/>
</dbReference>
<keyword evidence="5" id="KW-1185">Reference proteome</keyword>
<dbReference type="Gene3D" id="3.30.1120.90">
    <property type="entry name" value="Nucleosome assembly protein"/>
    <property type="match status" value="1"/>
</dbReference>
<dbReference type="GeneID" id="115254074"/>
<evidence type="ECO:0000313" key="5">
    <source>
        <dbReference type="Proteomes" id="UP000069940"/>
    </source>
</evidence>
<comment type="similarity">
    <text evidence="1 2">Belongs to the nucleosome assembly protein (NAP) family.</text>
</comment>
<reference evidence="5" key="1">
    <citation type="journal article" date="2015" name="Proc. Natl. Acad. Sci. U.S.A.">
        <title>Genome sequence of the Asian Tiger mosquito, Aedes albopictus, reveals insights into its biology, genetics, and evolution.</title>
        <authorList>
            <person name="Chen X.G."/>
            <person name="Jiang X."/>
            <person name="Gu J."/>
            <person name="Xu M."/>
            <person name="Wu Y."/>
            <person name="Deng Y."/>
            <person name="Zhang C."/>
            <person name="Bonizzoni M."/>
            <person name="Dermauw W."/>
            <person name="Vontas J."/>
            <person name="Armbruster P."/>
            <person name="Huang X."/>
            <person name="Yang Y."/>
            <person name="Zhang H."/>
            <person name="He W."/>
            <person name="Peng H."/>
            <person name="Liu Y."/>
            <person name="Wu K."/>
            <person name="Chen J."/>
            <person name="Lirakis M."/>
            <person name="Topalis P."/>
            <person name="Van Leeuwen T."/>
            <person name="Hall A.B."/>
            <person name="Jiang X."/>
            <person name="Thorpe C."/>
            <person name="Mueller R.L."/>
            <person name="Sun C."/>
            <person name="Waterhouse R.M."/>
            <person name="Yan G."/>
            <person name="Tu Z.J."/>
            <person name="Fang X."/>
            <person name="James A.A."/>
        </authorList>
    </citation>
    <scope>NUCLEOTIDE SEQUENCE [LARGE SCALE GENOMIC DNA]</scope>
    <source>
        <strain evidence="5">Foshan</strain>
    </source>
</reference>
<proteinExistence type="inferred from homology"/>
<dbReference type="InterPro" id="IPR037231">
    <property type="entry name" value="NAP-like_sf"/>
</dbReference>
<dbReference type="RefSeq" id="XP_029718985.2">
    <property type="nucleotide sequence ID" value="XM_029863125.2"/>
</dbReference>
<evidence type="ECO:0000256" key="2">
    <source>
        <dbReference type="RuleBase" id="RU003876"/>
    </source>
</evidence>
<dbReference type="GeneID" id="109427211"/>
<dbReference type="Gene3D" id="1.20.5.1500">
    <property type="match status" value="1"/>
</dbReference>
<sequence>MEATTETNAPVLRSEEEESLIRQISNLDLRIKQMKKITAMPPNIRIKIETLKKIQLDLLEKEAEFHQKVHMLEVDFQKHYEEMYEKRRQIVNGTYIPKLEGIPEPSDDAADQAQGLPEFWLTVFKMTPVLQAMIREADEDALKRLIDVRVQVKNDPQPSFVLQFEFEPNDYFNDRILEKKYLMKCCPSSEKPFAFNGFEIYDTIGQEINWKEGANLTKLAVEDKDGQKVEMVTNSFFNFFNPKPLFMTDPILSVQFLETDFEIGYYIKERVIPRATLFYIGEVDDDLDDISDSTDGESLRGVTSLESDKGAVSKHANSEEDTSMKG</sequence>
<dbReference type="SUPFAM" id="SSF143113">
    <property type="entry name" value="NAP-like"/>
    <property type="match status" value="1"/>
</dbReference>
<dbReference type="EnsemblMetazoa" id="AALFPA23_002473.R2329">
    <property type="protein sequence ID" value="AALFPA23_002473.P2329"/>
    <property type="gene ID" value="AALFPA23_002473"/>
</dbReference>
<dbReference type="InterPro" id="IPR002164">
    <property type="entry name" value="NAP_family"/>
</dbReference>
<dbReference type="PANTHER" id="PTHR11875">
    <property type="entry name" value="TESTIS-SPECIFIC Y-ENCODED PROTEIN"/>
    <property type="match status" value="1"/>
</dbReference>
<dbReference type="RefSeq" id="XP_019558262.2">
    <property type="nucleotide sequence ID" value="XM_019702717.3"/>
</dbReference>
<organism evidence="4 5">
    <name type="scientific">Aedes albopictus</name>
    <name type="common">Asian tiger mosquito</name>
    <name type="synonym">Stegomyia albopicta</name>
    <dbReference type="NCBI Taxonomy" id="7160"/>
    <lineage>
        <taxon>Eukaryota</taxon>
        <taxon>Metazoa</taxon>
        <taxon>Ecdysozoa</taxon>
        <taxon>Arthropoda</taxon>
        <taxon>Hexapoda</taxon>
        <taxon>Insecta</taxon>
        <taxon>Pterygota</taxon>
        <taxon>Neoptera</taxon>
        <taxon>Endopterygota</taxon>
        <taxon>Diptera</taxon>
        <taxon>Nematocera</taxon>
        <taxon>Culicoidea</taxon>
        <taxon>Culicidae</taxon>
        <taxon>Culicinae</taxon>
        <taxon>Aedini</taxon>
        <taxon>Aedes</taxon>
        <taxon>Stegomyia</taxon>
    </lineage>
</organism>
<name>A0ABM1XSP1_AEDAL</name>
<protein>
    <recommendedName>
        <fullName evidence="6">Nucleosome assembly protein nap-1</fullName>
    </recommendedName>
</protein>
<evidence type="ECO:0008006" key="6">
    <source>
        <dbReference type="Google" id="ProtNLM"/>
    </source>
</evidence>
<feature type="compositionally biased region" description="Basic and acidic residues" evidence="3">
    <location>
        <begin position="306"/>
        <end position="326"/>
    </location>
</feature>